<comment type="catalytic activity">
    <reaction evidence="1">
        <text>ATP + protein L-histidine = ADP + protein N-phospho-L-histidine.</text>
        <dbReference type="EC" id="2.7.13.3"/>
    </reaction>
</comment>
<reference evidence="11 12" key="1">
    <citation type="journal article" date="2010" name="Stand. Genomic Sci.">
        <title>Complete genome sequence of Denitrovibrio acetiphilus type strain (N2460).</title>
        <authorList>
            <person name="Kiss H."/>
            <person name="Lang E."/>
            <person name="Lapidus A."/>
            <person name="Copeland A."/>
            <person name="Nolan M."/>
            <person name="Glavina Del Rio T."/>
            <person name="Chen F."/>
            <person name="Lucas S."/>
            <person name="Tice H."/>
            <person name="Cheng J.F."/>
            <person name="Han C."/>
            <person name="Goodwin L."/>
            <person name="Pitluck S."/>
            <person name="Liolios K."/>
            <person name="Pati A."/>
            <person name="Ivanova N."/>
            <person name="Mavromatis K."/>
            <person name="Chen A."/>
            <person name="Palaniappan K."/>
            <person name="Land M."/>
            <person name="Hauser L."/>
            <person name="Chang Y.J."/>
            <person name="Jeffries C.D."/>
            <person name="Detter J.C."/>
            <person name="Brettin T."/>
            <person name="Spring S."/>
            <person name="Rohde M."/>
            <person name="Goker M."/>
            <person name="Woyke T."/>
            <person name="Bristow J."/>
            <person name="Eisen J.A."/>
            <person name="Markowitz V."/>
            <person name="Hugenholtz P."/>
            <person name="Kyrpides N.C."/>
            <person name="Klenk H.P."/>
        </authorList>
    </citation>
    <scope>NUCLEOTIDE SEQUENCE [LARGE SCALE GENOMIC DNA]</scope>
    <source>
        <strain evidence="12">DSM 12809 / NBRC 114555 / N2460</strain>
    </source>
</reference>
<evidence type="ECO:0000256" key="3">
    <source>
        <dbReference type="ARBA" id="ARBA00022553"/>
    </source>
</evidence>
<dbReference type="RefSeq" id="WP_013011804.1">
    <property type="nucleotide sequence ID" value="NC_013943.1"/>
</dbReference>
<keyword evidence="9" id="KW-1133">Transmembrane helix</keyword>
<evidence type="ECO:0000256" key="2">
    <source>
        <dbReference type="ARBA" id="ARBA00012438"/>
    </source>
</evidence>
<evidence type="ECO:0000256" key="4">
    <source>
        <dbReference type="ARBA" id="ARBA00022679"/>
    </source>
</evidence>
<dbReference type="PRINTS" id="PR00344">
    <property type="entry name" value="BCTRLSENSOR"/>
</dbReference>
<dbReference type="Proteomes" id="UP000002012">
    <property type="component" value="Chromosome"/>
</dbReference>
<keyword evidence="6 11" id="KW-0418">Kinase</keyword>
<feature type="domain" description="Histidine kinase" evidence="10">
    <location>
        <begin position="412"/>
        <end position="650"/>
    </location>
</feature>
<dbReference type="GO" id="GO:0005524">
    <property type="term" value="F:ATP binding"/>
    <property type="evidence" value="ECO:0007669"/>
    <property type="project" value="UniProtKB-KW"/>
</dbReference>
<evidence type="ECO:0000256" key="5">
    <source>
        <dbReference type="ARBA" id="ARBA00022741"/>
    </source>
</evidence>
<evidence type="ECO:0000313" key="12">
    <source>
        <dbReference type="Proteomes" id="UP000002012"/>
    </source>
</evidence>
<proteinExistence type="predicted"/>
<dbReference type="InterPro" id="IPR003594">
    <property type="entry name" value="HATPase_dom"/>
</dbReference>
<dbReference type="InterPro" id="IPR005467">
    <property type="entry name" value="His_kinase_dom"/>
</dbReference>
<dbReference type="SMART" id="SM00387">
    <property type="entry name" value="HATPase_c"/>
    <property type="match status" value="1"/>
</dbReference>
<dbReference type="InterPro" id="IPR036097">
    <property type="entry name" value="HisK_dim/P_sf"/>
</dbReference>
<dbReference type="OrthoDB" id="1931120at2"/>
<evidence type="ECO:0000256" key="9">
    <source>
        <dbReference type="SAM" id="Phobius"/>
    </source>
</evidence>
<keyword evidence="5" id="KW-0547">Nucleotide-binding</keyword>
<evidence type="ECO:0000259" key="10">
    <source>
        <dbReference type="PROSITE" id="PS50109"/>
    </source>
</evidence>
<dbReference type="PaxDb" id="522772-Dacet_2543"/>
<evidence type="ECO:0000256" key="8">
    <source>
        <dbReference type="ARBA" id="ARBA00023012"/>
    </source>
</evidence>
<dbReference type="Gene3D" id="1.10.287.130">
    <property type="match status" value="1"/>
</dbReference>
<keyword evidence="12" id="KW-1185">Reference proteome</keyword>
<organism evidence="11 12">
    <name type="scientific">Denitrovibrio acetiphilus (strain DSM 12809 / NBRC 114555 / N2460)</name>
    <dbReference type="NCBI Taxonomy" id="522772"/>
    <lineage>
        <taxon>Bacteria</taxon>
        <taxon>Pseudomonadati</taxon>
        <taxon>Deferribacterota</taxon>
        <taxon>Deferribacteres</taxon>
        <taxon>Deferribacterales</taxon>
        <taxon>Geovibrionaceae</taxon>
        <taxon>Denitrovibrio</taxon>
    </lineage>
</organism>
<dbReference type="AlphaFoldDB" id="D4H4H4"/>
<keyword evidence="3" id="KW-0597">Phosphoprotein</keyword>
<evidence type="ECO:0000313" key="11">
    <source>
        <dbReference type="EMBL" id="ADD69303.1"/>
    </source>
</evidence>
<dbReference type="SUPFAM" id="SSF55874">
    <property type="entry name" value="ATPase domain of HSP90 chaperone/DNA topoisomerase II/histidine kinase"/>
    <property type="match status" value="1"/>
</dbReference>
<dbReference type="Pfam" id="PF02518">
    <property type="entry name" value="HATPase_c"/>
    <property type="match status" value="1"/>
</dbReference>
<dbReference type="GO" id="GO:0000155">
    <property type="term" value="F:phosphorelay sensor kinase activity"/>
    <property type="evidence" value="ECO:0007669"/>
    <property type="project" value="InterPro"/>
</dbReference>
<dbReference type="InterPro" id="IPR004358">
    <property type="entry name" value="Sig_transdc_His_kin-like_C"/>
</dbReference>
<dbReference type="Gene3D" id="6.10.340.10">
    <property type="match status" value="1"/>
</dbReference>
<sequence length="655" mass="74393" precursor="true">MKLRLRARLVLLVAVTILLATFATSIIIIVNEDMSRFNRFSYRLRNCLSDMSQLLADYQFSAIEASKKILSAEEISSVMYSIQNYDQTYDKRISIENDNKELSGLLQMRLKDSFLDSAAIYDSNGENIAVFNKQYEGLSAVSSPRGAVAAKLDSAAGDDLFYFDVNDEGELRIVLQFAVYHRQADSQKLVGYLRTCKKIDGSFSDEIKKLNGVELEYMYIEDADADSVIRNVWGIKKVTPVLFPFTDVSKEHIVFDDGSAQLVQRWILGQSRSVYFHLLLPGYMYPLSLANMSVLFVSVFLLMILLLIPFWWFFMRHAIVRPIERLLDISNKVKQGRYDECEYAESSFDEYHDLEMSFSSMVCAIRQREKQLDEINRQLADKVEAETAKRIKNEQIMLEQKKFADMGQMINAIAHQWRQPLNGLSLVVQNICEEASEGRMLQKDIDENKGMALQLIMHMSKTIDDFRKFFSSSKDIVEYDAVGAVCEVISMIRPQMKNNGIVIIFKCNCNHKSYECCDSTPEPDCEMSENIVKGIPGELKQAILNLIQNARDAIEEKMNKSGNVQGLIEVELDCCDSNIRILVRDNGTGIPEEILTDIFNPYFTTKTEGKGTGIGLYMTKIVIKDNLGGEISAFNHEGGAAFEVLIPKEFKGSRS</sequence>
<dbReference type="PANTHER" id="PTHR43065">
    <property type="entry name" value="SENSOR HISTIDINE KINASE"/>
    <property type="match status" value="1"/>
</dbReference>
<dbReference type="HOGENOM" id="CLU_418405_0_0_0"/>
<protein>
    <recommendedName>
        <fullName evidence="2">histidine kinase</fullName>
        <ecNumber evidence="2">2.7.13.3</ecNumber>
    </recommendedName>
</protein>
<keyword evidence="8" id="KW-0902">Two-component regulatory system</keyword>
<name>D4H4H4_DENA2</name>
<evidence type="ECO:0000256" key="7">
    <source>
        <dbReference type="ARBA" id="ARBA00022840"/>
    </source>
</evidence>
<dbReference type="PROSITE" id="PS50109">
    <property type="entry name" value="HIS_KIN"/>
    <property type="match status" value="1"/>
</dbReference>
<feature type="transmembrane region" description="Helical" evidence="9">
    <location>
        <begin position="294"/>
        <end position="315"/>
    </location>
</feature>
<dbReference type="STRING" id="522772.Dacet_2543"/>
<dbReference type="eggNOG" id="COG4191">
    <property type="taxonomic scope" value="Bacteria"/>
</dbReference>
<dbReference type="InterPro" id="IPR036890">
    <property type="entry name" value="HATPase_C_sf"/>
</dbReference>
<evidence type="ECO:0000256" key="6">
    <source>
        <dbReference type="ARBA" id="ARBA00022777"/>
    </source>
</evidence>
<keyword evidence="9" id="KW-0472">Membrane</keyword>
<accession>D4H4H4</accession>
<dbReference type="SUPFAM" id="SSF47384">
    <property type="entry name" value="Homodimeric domain of signal transducing histidine kinase"/>
    <property type="match status" value="1"/>
</dbReference>
<dbReference type="CDD" id="cd00075">
    <property type="entry name" value="HATPase"/>
    <property type="match status" value="1"/>
</dbReference>
<keyword evidence="4" id="KW-0808">Transferase</keyword>
<dbReference type="EMBL" id="CP001968">
    <property type="protein sequence ID" value="ADD69303.1"/>
    <property type="molecule type" value="Genomic_DNA"/>
</dbReference>
<evidence type="ECO:0000256" key="1">
    <source>
        <dbReference type="ARBA" id="ARBA00000085"/>
    </source>
</evidence>
<keyword evidence="7" id="KW-0067">ATP-binding</keyword>
<keyword evidence="9" id="KW-0812">Transmembrane</keyword>
<dbReference type="Gene3D" id="3.30.565.10">
    <property type="entry name" value="Histidine kinase-like ATPase, C-terminal domain"/>
    <property type="match status" value="1"/>
</dbReference>
<dbReference type="KEGG" id="dap:Dacet_2543"/>
<dbReference type="PANTHER" id="PTHR43065:SF10">
    <property type="entry name" value="PEROXIDE STRESS-ACTIVATED HISTIDINE KINASE MAK3"/>
    <property type="match status" value="1"/>
</dbReference>
<dbReference type="EC" id="2.7.13.3" evidence="2"/>
<dbReference type="InParanoid" id="D4H4H4"/>
<gene>
    <name evidence="11" type="ordered locus">Dacet_2543</name>
</gene>